<feature type="compositionally biased region" description="Basic and acidic residues" evidence="1">
    <location>
        <begin position="83"/>
        <end position="106"/>
    </location>
</feature>
<dbReference type="PROSITE" id="PS50090">
    <property type="entry name" value="MYB_LIKE"/>
    <property type="match status" value="1"/>
</dbReference>
<dbReference type="AlphaFoldDB" id="A0A835TQ72"/>
<feature type="domain" description="Myb-like" evidence="2">
    <location>
        <begin position="678"/>
        <end position="724"/>
    </location>
</feature>
<feature type="region of interest" description="Disordered" evidence="1">
    <location>
        <begin position="711"/>
        <end position="749"/>
    </location>
</feature>
<feature type="compositionally biased region" description="Acidic residues" evidence="1">
    <location>
        <begin position="506"/>
        <end position="515"/>
    </location>
</feature>
<evidence type="ECO:0000313" key="3">
    <source>
        <dbReference type="EMBL" id="KAG0114435.1"/>
    </source>
</evidence>
<accession>A0A835TQ72</accession>
<dbReference type="PANTHER" id="PTHR16124">
    <property type="entry name" value="MIS18-BINDING PROTEIN 1"/>
    <property type="match status" value="1"/>
</dbReference>
<name>A0A835TQ72_9PASS</name>
<evidence type="ECO:0000256" key="1">
    <source>
        <dbReference type="SAM" id="MobiDB-lite"/>
    </source>
</evidence>
<reference evidence="3" key="1">
    <citation type="submission" date="2020-10" db="EMBL/GenBank/DDBJ databases">
        <title>Feather gene expression reveals the developmental basis of iridescence in African starlings.</title>
        <authorList>
            <person name="Rubenstein D.R."/>
        </authorList>
    </citation>
    <scope>NUCLEOTIDE SEQUENCE</scope>
    <source>
        <strain evidence="3">SS15</strain>
        <tissue evidence="3">Liver</tissue>
    </source>
</reference>
<feature type="compositionally biased region" description="Polar residues" evidence="1">
    <location>
        <begin position="726"/>
        <end position="740"/>
    </location>
</feature>
<evidence type="ECO:0000313" key="4">
    <source>
        <dbReference type="EMBL" id="KAI1237431.1"/>
    </source>
</evidence>
<feature type="compositionally biased region" description="Polar residues" evidence="1">
    <location>
        <begin position="542"/>
        <end position="565"/>
    </location>
</feature>
<reference evidence="4" key="3">
    <citation type="submission" date="2022-01" db="EMBL/GenBank/DDBJ databases">
        <authorList>
            <person name="Rubenstein D.R."/>
        </authorList>
    </citation>
    <scope>NUCLEOTIDE SEQUENCE</scope>
    <source>
        <strain evidence="4">SS15</strain>
        <tissue evidence="4">Liver</tissue>
    </source>
</reference>
<feature type="compositionally biased region" description="Basic and acidic residues" evidence="1">
    <location>
        <begin position="400"/>
        <end position="412"/>
    </location>
</feature>
<dbReference type="EMBL" id="JADDUC010000303">
    <property type="protein sequence ID" value="KAG0114435.1"/>
    <property type="molecule type" value="Genomic_DNA"/>
</dbReference>
<dbReference type="SUPFAM" id="SSF46689">
    <property type="entry name" value="Homeodomain-like"/>
    <property type="match status" value="1"/>
</dbReference>
<dbReference type="Pfam" id="PF09133">
    <property type="entry name" value="SANTA"/>
    <property type="match status" value="1"/>
</dbReference>
<feature type="region of interest" description="Disordered" evidence="1">
    <location>
        <begin position="267"/>
        <end position="340"/>
    </location>
</feature>
<organism evidence="3">
    <name type="scientific">Lamprotornis superbus</name>
    <dbReference type="NCBI Taxonomy" id="245042"/>
    <lineage>
        <taxon>Eukaryota</taxon>
        <taxon>Metazoa</taxon>
        <taxon>Chordata</taxon>
        <taxon>Craniata</taxon>
        <taxon>Vertebrata</taxon>
        <taxon>Euteleostomi</taxon>
        <taxon>Archelosauria</taxon>
        <taxon>Archosauria</taxon>
        <taxon>Dinosauria</taxon>
        <taxon>Saurischia</taxon>
        <taxon>Theropoda</taxon>
        <taxon>Coelurosauria</taxon>
        <taxon>Aves</taxon>
        <taxon>Neognathae</taxon>
        <taxon>Neoaves</taxon>
        <taxon>Telluraves</taxon>
        <taxon>Australaves</taxon>
        <taxon>Passeriformes</taxon>
        <taxon>Sturnidae</taxon>
        <taxon>Lamprotornis</taxon>
    </lineage>
</organism>
<feature type="region of interest" description="Disordered" evidence="1">
    <location>
        <begin position="379"/>
        <end position="673"/>
    </location>
</feature>
<dbReference type="OrthoDB" id="118550at2759"/>
<keyword evidence="5" id="KW-1185">Reference proteome</keyword>
<feature type="compositionally biased region" description="Polar residues" evidence="1">
    <location>
        <begin position="387"/>
        <end position="398"/>
    </location>
</feature>
<feature type="compositionally biased region" description="Basic and acidic residues" evidence="1">
    <location>
        <begin position="716"/>
        <end position="725"/>
    </location>
</feature>
<dbReference type="InterPro" id="IPR009057">
    <property type="entry name" value="Homeodomain-like_sf"/>
</dbReference>
<comment type="caution">
    <text evidence="3">The sequence shown here is derived from an EMBL/GenBank/DDBJ whole genome shotgun (WGS) entry which is preliminary data.</text>
</comment>
<protein>
    <recommendedName>
        <fullName evidence="2">Myb-like domain-containing protein</fullName>
    </recommendedName>
</protein>
<evidence type="ECO:0000313" key="5">
    <source>
        <dbReference type="Proteomes" id="UP000618051"/>
    </source>
</evidence>
<dbReference type="EMBL" id="JADDUC020000007">
    <property type="protein sequence ID" value="KAI1237431.1"/>
    <property type="molecule type" value="Genomic_DNA"/>
</dbReference>
<proteinExistence type="predicted"/>
<feature type="region of interest" description="Disordered" evidence="1">
    <location>
        <begin position="71"/>
        <end position="126"/>
    </location>
</feature>
<dbReference type="PANTHER" id="PTHR16124:SF3">
    <property type="entry name" value="MIS18-BINDING PROTEIN 1"/>
    <property type="match status" value="1"/>
</dbReference>
<dbReference type="Gene3D" id="1.10.10.60">
    <property type="entry name" value="Homeodomain-like"/>
    <property type="match status" value="1"/>
</dbReference>
<dbReference type="GO" id="GO:0000775">
    <property type="term" value="C:chromosome, centromeric region"/>
    <property type="evidence" value="ECO:0007669"/>
    <property type="project" value="TreeGrafter"/>
</dbReference>
<evidence type="ECO:0000259" key="2">
    <source>
        <dbReference type="PROSITE" id="PS50090"/>
    </source>
</evidence>
<feature type="compositionally biased region" description="Low complexity" evidence="1">
    <location>
        <begin position="461"/>
        <end position="473"/>
    </location>
</feature>
<dbReference type="InterPro" id="IPR001005">
    <property type="entry name" value="SANT/Myb"/>
</dbReference>
<dbReference type="InterPro" id="IPR039110">
    <property type="entry name" value="KNL2-like"/>
</dbReference>
<sequence>MGMVPGMEPLAVLPAEPPVLETPQKFFLRPGNEAAEDVDSDKDDVDVFLVESIEVDADGEMSQSTVDIPLQVNSTPWENGDQVEGRWRNGEAKRTELDEDSRELQPRKKPAAPAVEKAPETNPEKPSQCLCNIVVASPIHIPRNQKVAEGPKVPLDKPVDQPAGKAQKEKNICLNSWRIKVLAGNTAICVEGKRKDMRQLLWHSSAVTERLTHNQVKTSTGAVYLLQGKIDSSAMRREGFPYRFTKRFTFGFSRKWKEYVEEFLKEKRRKERKPQSSEAEENEDNDSVGGTDVLETARGSARNAKKPARRKFTYEASPGSDENIFITPKDSSRNDSSRVYTRSGRLVKPPLNFWCGQREFVDQNLNVTIENGGVDYLSLKNPKEGMKTTQEMLKSQSKGKSRDRGATGRGESRSAGSRKDKRLLSDEEENDPGIRATETKSQLPARGNSLNTKVLNKHSSRAPGAAQRAAGSAELSMYEQGYRSSLRSAKQHLPAKERVLLTQEPSEQDEGEQSSEDPPLLIKRKKKSILKPESRNWKPCSGSKSSWDGANKSCGQRTGKPSQNVLVRLSGPSESSEESEPPPEGKTSSESSASLLPAQARRARGRASPGRNQLESDTESETGTEEFHRKDRNARASRIKIGNGVSSTARASPAKPRQHERPKGQKSLELFPRAADGWSEKELQKLHRAIVVLPKYRSGFWQDVAMTVASRSAQECQEKYQEEQQGRGSKQQPKNSTSGKSEQKDKKEAVITAKVGTLKRKQQMREFLEQLPKDNHDDVFTATPFQSRRVQLPALRESRDEDAEDFTLSEFPITPSSGLLPSVKTPQCEHISPGMLVPINRNDCDRHVFHMQKNTRGSRGTWDKVKKKSARAALGTPASCRPKRVTPARVVGKLFTAETPDSSSEEQDDFYFSI</sequence>
<dbReference type="CDD" id="cd00167">
    <property type="entry name" value="SANT"/>
    <property type="match status" value="1"/>
</dbReference>
<gene>
    <name evidence="4" type="ORF">IHE44_0013504</name>
    <name evidence="3" type="ORF">IHE44_008116</name>
</gene>
<dbReference type="Proteomes" id="UP000618051">
    <property type="component" value="Unassembled WGS sequence"/>
</dbReference>
<dbReference type="SMART" id="SM00717">
    <property type="entry name" value="SANT"/>
    <property type="match status" value="1"/>
</dbReference>
<dbReference type="InterPro" id="IPR015216">
    <property type="entry name" value="SANTA"/>
</dbReference>
<reference evidence="4 5" key="2">
    <citation type="journal article" date="2021" name="J. Hered.">
        <title>Feather Gene Expression Elucidates the Developmental Basis of Plumage Iridescence in African Starlings.</title>
        <authorList>
            <person name="Rubenstein D.R."/>
            <person name="Corvelo A."/>
            <person name="MacManes M.D."/>
            <person name="Maia R."/>
            <person name="Narzisi G."/>
            <person name="Rousaki A."/>
            <person name="Vandenabeele P."/>
            <person name="Shawkey M.D."/>
            <person name="Solomon J."/>
        </authorList>
    </citation>
    <scope>NUCLEOTIDE SEQUENCE [LARGE SCALE GENOMIC DNA]</scope>
    <source>
        <strain evidence="4">SS15</strain>
    </source>
</reference>